<accession>A0ABY9WN07</accession>
<organism evidence="2 3">
    <name type="scientific">Archangium minus</name>
    <dbReference type="NCBI Taxonomy" id="83450"/>
    <lineage>
        <taxon>Bacteria</taxon>
        <taxon>Pseudomonadati</taxon>
        <taxon>Myxococcota</taxon>
        <taxon>Myxococcia</taxon>
        <taxon>Myxococcales</taxon>
        <taxon>Cystobacterineae</taxon>
        <taxon>Archangiaceae</taxon>
        <taxon>Archangium</taxon>
    </lineage>
</organism>
<dbReference type="InterPro" id="IPR036396">
    <property type="entry name" value="Cyt_P450_sf"/>
</dbReference>
<comment type="similarity">
    <text evidence="1">Belongs to the cytochrome P450 family.</text>
</comment>
<dbReference type="Pfam" id="PF00067">
    <property type="entry name" value="p450"/>
    <property type="match status" value="1"/>
</dbReference>
<dbReference type="Proteomes" id="UP001611383">
    <property type="component" value="Chromosome"/>
</dbReference>
<evidence type="ECO:0000313" key="2">
    <source>
        <dbReference type="EMBL" id="WNG45197.1"/>
    </source>
</evidence>
<evidence type="ECO:0000256" key="1">
    <source>
        <dbReference type="ARBA" id="ARBA00010617"/>
    </source>
</evidence>
<dbReference type="EMBL" id="CP043494">
    <property type="protein sequence ID" value="WNG45197.1"/>
    <property type="molecule type" value="Genomic_DNA"/>
</dbReference>
<name>A0ABY9WN07_9BACT</name>
<dbReference type="RefSeq" id="WP_395819501.1">
    <property type="nucleotide sequence ID" value="NZ_CP043494.1"/>
</dbReference>
<dbReference type="InterPro" id="IPR002397">
    <property type="entry name" value="Cyt_P450_B"/>
</dbReference>
<keyword evidence="3" id="KW-1185">Reference proteome</keyword>
<dbReference type="PANTHER" id="PTHR46696:SF3">
    <property type="entry name" value="PULCHERRIMINIC ACID SYNTHASE"/>
    <property type="match status" value="1"/>
</dbReference>
<dbReference type="SUPFAM" id="SSF48264">
    <property type="entry name" value="Cytochrome P450"/>
    <property type="match status" value="1"/>
</dbReference>
<protein>
    <submittedName>
        <fullName evidence="2">Cytochrome P450</fullName>
    </submittedName>
</protein>
<dbReference type="Gene3D" id="1.10.630.10">
    <property type="entry name" value="Cytochrome P450"/>
    <property type="match status" value="1"/>
</dbReference>
<sequence length="327" mass="36757">MTVRLNLFAPEFRANPYPFFAELRRQPTLAQVDPLGFWAVSRYADVLHVLKNPQLFSSTGHRGPAEPEWLGRSNPFADSMVMQDPPQHTRLRALVNRAFGPTALSRMEPRIRAYAEQAAAELTLGRPVDFVEAFALRVPASVIGELLGLDASLHPRFKRWADDINNTTSTPPDAHAWHAQIRGTYAEMEQYLKEVIAERRRSPREDMVSDLLAARIEGEALTDAELLGFLFLLLVAGLETTIHLLGHSALVLAERPDVFARVRADRSLVPRFIEEVLRYEPVAQTLMRLTTAQRQLHLPINDNYTSPSRVTAAVGRNPVTPEVRMDG</sequence>
<dbReference type="PANTHER" id="PTHR46696">
    <property type="entry name" value="P450, PUTATIVE (EUROFUNG)-RELATED"/>
    <property type="match status" value="1"/>
</dbReference>
<dbReference type="InterPro" id="IPR001128">
    <property type="entry name" value="Cyt_P450"/>
</dbReference>
<gene>
    <name evidence="2" type="ORF">F0U60_14585</name>
</gene>
<proteinExistence type="inferred from homology"/>
<dbReference type="PRINTS" id="PR00359">
    <property type="entry name" value="BP450"/>
</dbReference>
<evidence type="ECO:0000313" key="3">
    <source>
        <dbReference type="Proteomes" id="UP001611383"/>
    </source>
</evidence>
<reference evidence="2 3" key="1">
    <citation type="submission" date="2019-08" db="EMBL/GenBank/DDBJ databases">
        <title>Archangium and Cystobacter genomes.</title>
        <authorList>
            <person name="Chen I.-C.K."/>
            <person name="Wielgoss S."/>
        </authorList>
    </citation>
    <scope>NUCLEOTIDE SEQUENCE [LARGE SCALE GENOMIC DNA]</scope>
    <source>
        <strain evidence="2 3">Cbm 6</strain>
    </source>
</reference>